<name>A0A9D3UEA8_9ROSI</name>
<dbReference type="GO" id="GO:0008289">
    <property type="term" value="F:lipid binding"/>
    <property type="evidence" value="ECO:0007669"/>
    <property type="project" value="InterPro"/>
</dbReference>
<sequence>MKQFRAYVVTILVIVANLMVVGWGQSQSQRQRQSSSSCLNQIAPCLNYLNGNDADVPDICCDPLKSVIKSQPECLCSMISNKGSRQAEQAGINVTKAQELPGRCGQHVNPLVCLPGSPNSAENSAFLLFPSHSIIICMAVQILFLAKI</sequence>
<evidence type="ECO:0000256" key="6">
    <source>
        <dbReference type="ARBA" id="ARBA00023157"/>
    </source>
</evidence>
<dbReference type="InterPro" id="IPR016140">
    <property type="entry name" value="Bifunc_inhib/LTP/seed_store"/>
</dbReference>
<evidence type="ECO:0000256" key="2">
    <source>
        <dbReference type="ARBA" id="ARBA00009748"/>
    </source>
</evidence>
<keyword evidence="8" id="KW-0449">Lipoprotein</keyword>
<keyword evidence="5" id="KW-0732">Signal</keyword>
<keyword evidence="9" id="KW-0472">Membrane</keyword>
<dbReference type="AlphaFoldDB" id="A0A9D3UEA8"/>
<dbReference type="GO" id="GO:0006869">
    <property type="term" value="P:lipid transport"/>
    <property type="evidence" value="ECO:0007669"/>
    <property type="project" value="InterPro"/>
</dbReference>
<accession>A0A9D3UEA8</accession>
<reference evidence="11 12" key="1">
    <citation type="journal article" date="2021" name="Plant Biotechnol. J.">
        <title>Multi-omics assisted identification of the key and species-specific regulatory components of drought-tolerant mechanisms in Gossypium stocksii.</title>
        <authorList>
            <person name="Yu D."/>
            <person name="Ke L."/>
            <person name="Zhang D."/>
            <person name="Wu Y."/>
            <person name="Sun Y."/>
            <person name="Mei J."/>
            <person name="Sun J."/>
            <person name="Sun Y."/>
        </authorList>
    </citation>
    <scope>NUCLEOTIDE SEQUENCE [LARGE SCALE GENOMIC DNA]</scope>
    <source>
        <strain evidence="12">cv. E1</strain>
        <tissue evidence="11">Leaf</tissue>
    </source>
</reference>
<dbReference type="Pfam" id="PF14368">
    <property type="entry name" value="LTP_2"/>
    <property type="match status" value="1"/>
</dbReference>
<keyword evidence="9" id="KW-0812">Transmembrane</keyword>
<evidence type="ECO:0000256" key="8">
    <source>
        <dbReference type="ARBA" id="ARBA00023288"/>
    </source>
</evidence>
<dbReference type="OrthoDB" id="785217at2759"/>
<dbReference type="InterPro" id="IPR043325">
    <property type="entry name" value="LTSS"/>
</dbReference>
<keyword evidence="12" id="KW-1185">Reference proteome</keyword>
<comment type="similarity">
    <text evidence="2">Belongs to the plant LTP family.</text>
</comment>
<dbReference type="Gene3D" id="1.10.110.10">
    <property type="entry name" value="Plant lipid-transfer and hydrophobic proteins"/>
    <property type="match status" value="1"/>
</dbReference>
<dbReference type="PANTHER" id="PTHR33044">
    <property type="entry name" value="BIFUNCTIONAL INHIBITOR/LIPID-TRANSFER PROTEIN/SEED STORAGE 2S ALBUMIN SUPERFAMILY PROTEIN-RELATED"/>
    <property type="match status" value="1"/>
</dbReference>
<feature type="domain" description="Bifunctional inhibitor/plant lipid transfer protein/seed storage helical" evidence="10">
    <location>
        <begin position="25"/>
        <end position="113"/>
    </location>
</feature>
<keyword evidence="7" id="KW-0325">Glycoprotein</keyword>
<dbReference type="Proteomes" id="UP000828251">
    <property type="component" value="Unassembled WGS sequence"/>
</dbReference>
<evidence type="ECO:0000256" key="1">
    <source>
        <dbReference type="ARBA" id="ARBA00004609"/>
    </source>
</evidence>
<keyword evidence="9" id="KW-1133">Transmembrane helix</keyword>
<keyword evidence="6" id="KW-1015">Disulfide bond</keyword>
<evidence type="ECO:0000256" key="7">
    <source>
        <dbReference type="ARBA" id="ARBA00023180"/>
    </source>
</evidence>
<evidence type="ECO:0000256" key="3">
    <source>
        <dbReference type="ARBA" id="ARBA00022475"/>
    </source>
</evidence>
<dbReference type="InterPro" id="IPR000528">
    <property type="entry name" value="Plant_nsLTP"/>
</dbReference>
<feature type="transmembrane region" description="Helical" evidence="9">
    <location>
        <begin position="6"/>
        <end position="24"/>
    </location>
</feature>
<dbReference type="CDD" id="cd00010">
    <property type="entry name" value="AAI_LTSS"/>
    <property type="match status" value="1"/>
</dbReference>
<gene>
    <name evidence="11" type="ORF">J1N35_040615</name>
</gene>
<comment type="subcellular location">
    <subcellularLocation>
        <location evidence="1">Cell membrane</location>
        <topology evidence="1">Lipid-anchor</topology>
        <topology evidence="1">GPI-anchor</topology>
    </subcellularLocation>
</comment>
<organism evidence="11 12">
    <name type="scientific">Gossypium stocksii</name>
    <dbReference type="NCBI Taxonomy" id="47602"/>
    <lineage>
        <taxon>Eukaryota</taxon>
        <taxon>Viridiplantae</taxon>
        <taxon>Streptophyta</taxon>
        <taxon>Embryophyta</taxon>
        <taxon>Tracheophyta</taxon>
        <taxon>Spermatophyta</taxon>
        <taxon>Magnoliopsida</taxon>
        <taxon>eudicotyledons</taxon>
        <taxon>Gunneridae</taxon>
        <taxon>Pentapetalae</taxon>
        <taxon>rosids</taxon>
        <taxon>malvids</taxon>
        <taxon>Malvales</taxon>
        <taxon>Malvaceae</taxon>
        <taxon>Malvoideae</taxon>
        <taxon>Gossypium</taxon>
    </lineage>
</organism>
<keyword evidence="4" id="KW-0336">GPI-anchor</keyword>
<feature type="transmembrane region" description="Helical" evidence="9">
    <location>
        <begin position="125"/>
        <end position="146"/>
    </location>
</feature>
<protein>
    <recommendedName>
        <fullName evidence="10">Bifunctional inhibitor/plant lipid transfer protein/seed storage helical domain-containing protein</fullName>
    </recommendedName>
</protein>
<evidence type="ECO:0000256" key="5">
    <source>
        <dbReference type="ARBA" id="ARBA00022729"/>
    </source>
</evidence>
<dbReference type="EMBL" id="JAIQCV010000012">
    <property type="protein sequence ID" value="KAH1038872.1"/>
    <property type="molecule type" value="Genomic_DNA"/>
</dbReference>
<evidence type="ECO:0000256" key="4">
    <source>
        <dbReference type="ARBA" id="ARBA00022622"/>
    </source>
</evidence>
<evidence type="ECO:0000313" key="12">
    <source>
        <dbReference type="Proteomes" id="UP000828251"/>
    </source>
</evidence>
<dbReference type="GO" id="GO:0005886">
    <property type="term" value="C:plasma membrane"/>
    <property type="evidence" value="ECO:0007669"/>
    <property type="project" value="UniProtKB-SubCell"/>
</dbReference>
<evidence type="ECO:0000256" key="9">
    <source>
        <dbReference type="SAM" id="Phobius"/>
    </source>
</evidence>
<evidence type="ECO:0000313" key="11">
    <source>
        <dbReference type="EMBL" id="KAH1038872.1"/>
    </source>
</evidence>
<dbReference type="InterPro" id="IPR036312">
    <property type="entry name" value="Bifun_inhib/LTP/seed_sf"/>
</dbReference>
<dbReference type="PRINTS" id="PR00382">
    <property type="entry name" value="LIPIDTRNSFER"/>
</dbReference>
<evidence type="ECO:0000259" key="10">
    <source>
        <dbReference type="Pfam" id="PF14368"/>
    </source>
</evidence>
<proteinExistence type="inferred from homology"/>
<dbReference type="GO" id="GO:0098552">
    <property type="term" value="C:side of membrane"/>
    <property type="evidence" value="ECO:0007669"/>
    <property type="project" value="UniProtKB-KW"/>
</dbReference>
<comment type="caution">
    <text evidence="11">The sequence shown here is derived from an EMBL/GenBank/DDBJ whole genome shotgun (WGS) entry which is preliminary data.</text>
</comment>
<keyword evidence="3" id="KW-1003">Cell membrane</keyword>
<dbReference type="SUPFAM" id="SSF47699">
    <property type="entry name" value="Bifunctional inhibitor/lipid-transfer protein/seed storage 2S albumin"/>
    <property type="match status" value="1"/>
</dbReference>